<keyword evidence="3" id="KW-1185">Reference proteome</keyword>
<name>A0A372LJV3_9BACI</name>
<dbReference type="PROSITE" id="PS51340">
    <property type="entry name" value="MOSC"/>
    <property type="match status" value="1"/>
</dbReference>
<proteinExistence type="predicted"/>
<gene>
    <name evidence="2" type="ORF">D0469_17420</name>
</gene>
<dbReference type="Gene3D" id="2.40.33.20">
    <property type="entry name" value="PK beta-barrel domain-like"/>
    <property type="match status" value="1"/>
</dbReference>
<evidence type="ECO:0000259" key="1">
    <source>
        <dbReference type="PROSITE" id="PS51340"/>
    </source>
</evidence>
<dbReference type="EMBL" id="QVTE01000051">
    <property type="protein sequence ID" value="RFU66411.1"/>
    <property type="molecule type" value="Genomic_DNA"/>
</dbReference>
<dbReference type="SUPFAM" id="SSF50800">
    <property type="entry name" value="PK beta-barrel domain-like"/>
    <property type="match status" value="1"/>
</dbReference>
<organism evidence="2 3">
    <name type="scientific">Peribacillus saganii</name>
    <dbReference type="NCBI Taxonomy" id="2303992"/>
    <lineage>
        <taxon>Bacteria</taxon>
        <taxon>Bacillati</taxon>
        <taxon>Bacillota</taxon>
        <taxon>Bacilli</taxon>
        <taxon>Bacillales</taxon>
        <taxon>Bacillaceae</taxon>
        <taxon>Peribacillus</taxon>
    </lineage>
</organism>
<comment type="caution">
    <text evidence="2">The sequence shown here is derived from an EMBL/GenBank/DDBJ whole genome shotgun (WGS) entry which is preliminary data.</text>
</comment>
<protein>
    <submittedName>
        <fullName evidence="2">MOSC domain-containing protein</fullName>
    </submittedName>
</protein>
<dbReference type="InterPro" id="IPR011037">
    <property type="entry name" value="Pyrv_Knase-like_insert_dom_sf"/>
</dbReference>
<dbReference type="Proteomes" id="UP000264541">
    <property type="component" value="Unassembled WGS sequence"/>
</dbReference>
<reference evidence="2 3" key="1">
    <citation type="submission" date="2018-08" db="EMBL/GenBank/DDBJ databases">
        <title>Bacillus chawlae sp. nov., Bacillus glennii sp. nov., and Bacillus saganii sp. nov. Isolated from the Vehicle Assembly Building at Kennedy Space Center where the Viking Spacecraft were Assembled.</title>
        <authorList>
            <person name="Seuylemezian A."/>
            <person name="Vaishampayan P."/>
        </authorList>
    </citation>
    <scope>NUCLEOTIDE SEQUENCE [LARGE SCALE GENOMIC DNA]</scope>
    <source>
        <strain evidence="2 3">V47-23a</strain>
    </source>
</reference>
<dbReference type="PANTHER" id="PTHR30212:SF2">
    <property type="entry name" value="PROTEIN YIIM"/>
    <property type="match status" value="1"/>
</dbReference>
<dbReference type="GO" id="GO:0030151">
    <property type="term" value="F:molybdenum ion binding"/>
    <property type="evidence" value="ECO:0007669"/>
    <property type="project" value="InterPro"/>
</dbReference>
<evidence type="ECO:0000313" key="3">
    <source>
        <dbReference type="Proteomes" id="UP000264541"/>
    </source>
</evidence>
<dbReference type="InterPro" id="IPR052353">
    <property type="entry name" value="Benzoxazolinone_Detox_Enz"/>
</dbReference>
<sequence>MGYIVSLHVGKPKQEHYETATIETAIKRPAVAEAFLTVNGLDGDEVANKIHHGGPDRAICFYPIEHYSFWEAKWGRTLSAPAFGENVLVEGMKEEEVFIGDVYRIGGAIVEITQGRVPCAKISHNNGVPEFLESVLKTGFTGYFGRVLAEGAIQSGQSIHLMDRKQDQVSVLYANQILLQGQDGLGGIEKLLEMGYLAEVWRNNLEKKRKKLQSKNKA</sequence>
<dbReference type="RefSeq" id="WP_117327995.1">
    <property type="nucleotide sequence ID" value="NZ_QVTE01000051.1"/>
</dbReference>
<dbReference type="PANTHER" id="PTHR30212">
    <property type="entry name" value="PROTEIN YIIM"/>
    <property type="match status" value="1"/>
</dbReference>
<dbReference type="OrthoDB" id="9786134at2"/>
<evidence type="ECO:0000313" key="2">
    <source>
        <dbReference type="EMBL" id="RFU66411.1"/>
    </source>
</evidence>
<dbReference type="GO" id="GO:0030170">
    <property type="term" value="F:pyridoxal phosphate binding"/>
    <property type="evidence" value="ECO:0007669"/>
    <property type="project" value="InterPro"/>
</dbReference>
<dbReference type="Pfam" id="PF03473">
    <property type="entry name" value="MOSC"/>
    <property type="match status" value="1"/>
</dbReference>
<feature type="domain" description="MOSC" evidence="1">
    <location>
        <begin position="28"/>
        <end position="162"/>
    </location>
</feature>
<dbReference type="GO" id="GO:0003824">
    <property type="term" value="F:catalytic activity"/>
    <property type="evidence" value="ECO:0007669"/>
    <property type="project" value="InterPro"/>
</dbReference>
<dbReference type="InterPro" id="IPR005302">
    <property type="entry name" value="MoCF_Sase_C"/>
</dbReference>
<accession>A0A372LJV3</accession>
<dbReference type="AlphaFoldDB" id="A0A372LJV3"/>